<dbReference type="STRING" id="113562.SAMN04489716_9342"/>
<organism evidence="1 2">
    <name type="scientific">Actinoplanes derwentensis</name>
    <dbReference type="NCBI Taxonomy" id="113562"/>
    <lineage>
        <taxon>Bacteria</taxon>
        <taxon>Bacillati</taxon>
        <taxon>Actinomycetota</taxon>
        <taxon>Actinomycetes</taxon>
        <taxon>Micromonosporales</taxon>
        <taxon>Micromonosporaceae</taxon>
        <taxon>Actinoplanes</taxon>
    </lineage>
</organism>
<dbReference type="Gene3D" id="3.30.559.30">
    <property type="entry name" value="Nonribosomal peptide synthetase, condensation domain"/>
    <property type="match status" value="1"/>
</dbReference>
<dbReference type="Gene3D" id="3.30.559.10">
    <property type="entry name" value="Chloramphenicol acetyltransferase-like domain"/>
    <property type="match status" value="1"/>
</dbReference>
<proteinExistence type="predicted"/>
<dbReference type="RefSeq" id="WP_157752086.1">
    <property type="nucleotide sequence ID" value="NZ_BOMJ01000106.1"/>
</dbReference>
<dbReference type="SUPFAM" id="SSF52777">
    <property type="entry name" value="CoA-dependent acyltransferases"/>
    <property type="match status" value="2"/>
</dbReference>
<dbReference type="Proteomes" id="UP000198688">
    <property type="component" value="Chromosome I"/>
</dbReference>
<evidence type="ECO:0000313" key="2">
    <source>
        <dbReference type="Proteomes" id="UP000198688"/>
    </source>
</evidence>
<sequence>MSAATRDLAEVRLHGAGTGPFPLSWGQGNMWESILALGPEASRFNLYETFPLNRSPGVGEAVSLLDRCLNRFDAFRLVFDASRAQESFHTEVRLAVPVSELPPGPVDPYTVDAAALSTGPFDLREPPIRVGLLHRGGRVTHASLVLSHLPFDGASFEIVKRHVTAALEGCEPSAPGLSTGELLRYESSEAGVRRSDAVIGRWVAAARSLPPGRGLMPTTPGSYSVTALRSDAVAIAAQVLARRLNVSTTSVVLAGLSQVITRDVDPGLGSMLMVCNNRWQRQLGDFAGQTLGNGLLRLPREDDRIDFPAYLKAVHLRAVLAYRHARYDSLAWRRTLTSLAARGESADFTYYFNDVRMQRGTWDGLEDRAGELSNLRERTEPIRVVARRDRSDATLFANLHDGGRTCVVDIVCDDDRVPPDQAAAVLASLQDLLVEAAAGS</sequence>
<dbReference type="InterPro" id="IPR023213">
    <property type="entry name" value="CAT-like_dom_sf"/>
</dbReference>
<dbReference type="EMBL" id="LT629758">
    <property type="protein sequence ID" value="SDT80753.1"/>
    <property type="molecule type" value="Genomic_DNA"/>
</dbReference>
<accession>A0A1H2DDD8</accession>
<evidence type="ECO:0008006" key="3">
    <source>
        <dbReference type="Google" id="ProtNLM"/>
    </source>
</evidence>
<evidence type="ECO:0000313" key="1">
    <source>
        <dbReference type="EMBL" id="SDT80753.1"/>
    </source>
</evidence>
<dbReference type="AlphaFoldDB" id="A0A1H2DDD8"/>
<reference evidence="1 2" key="1">
    <citation type="submission" date="2016-10" db="EMBL/GenBank/DDBJ databases">
        <authorList>
            <person name="de Groot N.N."/>
        </authorList>
    </citation>
    <scope>NUCLEOTIDE SEQUENCE [LARGE SCALE GENOMIC DNA]</scope>
    <source>
        <strain evidence="1 2">DSM 43941</strain>
    </source>
</reference>
<gene>
    <name evidence="1" type="ORF">SAMN04489716_9342</name>
</gene>
<dbReference type="OrthoDB" id="5194982at2"/>
<name>A0A1H2DDD8_9ACTN</name>
<keyword evidence="2" id="KW-1185">Reference proteome</keyword>
<protein>
    <recommendedName>
        <fullName evidence="3">Condensation domain-containing protein</fullName>
    </recommendedName>
</protein>